<dbReference type="EMBL" id="JBHRTN010000029">
    <property type="protein sequence ID" value="MFC3127552.1"/>
    <property type="molecule type" value="Genomic_DNA"/>
</dbReference>
<reference evidence="2" key="1">
    <citation type="journal article" date="2019" name="Int. J. Syst. Evol. Microbiol.">
        <title>The Global Catalogue of Microorganisms (GCM) 10K type strain sequencing project: providing services to taxonomists for standard genome sequencing and annotation.</title>
        <authorList>
            <consortium name="The Broad Institute Genomics Platform"/>
            <consortium name="The Broad Institute Genome Sequencing Center for Infectious Disease"/>
            <person name="Wu L."/>
            <person name="Ma J."/>
        </authorList>
    </citation>
    <scope>NUCLEOTIDE SEQUENCE [LARGE SCALE GENOMIC DNA]</scope>
    <source>
        <strain evidence="2">KCTC 52094</strain>
    </source>
</reference>
<sequence>MRDVQRSKLYAWEEREVAPRDGTVLLFPQIKPMVDALWLDLGLLFPPIVEPMPRQARRRIADATRLCLRVPERLPSWVLLHELAHVLSSTADGEHDGHGPVFVGLYLQLLVRYLRLPEAELLCSLDRCGIEFDVDARPVMLDPPATGQGRDPSA</sequence>
<proteinExistence type="predicted"/>
<dbReference type="RefSeq" id="WP_379599660.1">
    <property type="nucleotide sequence ID" value="NZ_JBHRTN010000029.1"/>
</dbReference>
<organism evidence="1 2">
    <name type="scientific">Teichococcus globiformis</name>
    <dbReference type="NCBI Taxonomy" id="2307229"/>
    <lineage>
        <taxon>Bacteria</taxon>
        <taxon>Pseudomonadati</taxon>
        <taxon>Pseudomonadota</taxon>
        <taxon>Alphaproteobacteria</taxon>
        <taxon>Acetobacterales</taxon>
        <taxon>Roseomonadaceae</taxon>
        <taxon>Roseomonas</taxon>
    </lineage>
</organism>
<comment type="caution">
    <text evidence="1">The sequence shown here is derived from an EMBL/GenBank/DDBJ whole genome shotgun (WGS) entry which is preliminary data.</text>
</comment>
<accession>A0ABV7G955</accession>
<protein>
    <submittedName>
        <fullName evidence="1">Uncharacterized protein</fullName>
    </submittedName>
</protein>
<evidence type="ECO:0000313" key="2">
    <source>
        <dbReference type="Proteomes" id="UP001595593"/>
    </source>
</evidence>
<gene>
    <name evidence="1" type="ORF">ACFOD4_21015</name>
</gene>
<dbReference type="Proteomes" id="UP001595593">
    <property type="component" value="Unassembled WGS sequence"/>
</dbReference>
<keyword evidence="2" id="KW-1185">Reference proteome</keyword>
<name>A0ABV7G955_9PROT</name>
<evidence type="ECO:0000313" key="1">
    <source>
        <dbReference type="EMBL" id="MFC3127552.1"/>
    </source>
</evidence>